<dbReference type="GO" id="GO:0032366">
    <property type="term" value="P:intracellular sterol transport"/>
    <property type="evidence" value="ECO:0007669"/>
    <property type="project" value="TreeGrafter"/>
</dbReference>
<dbReference type="Proteomes" id="UP000663853">
    <property type="component" value="Unassembled WGS sequence"/>
</dbReference>
<organism evidence="5 6">
    <name type="scientific">Rhizoctonia solani</name>
    <dbReference type="NCBI Taxonomy" id="456999"/>
    <lineage>
        <taxon>Eukaryota</taxon>
        <taxon>Fungi</taxon>
        <taxon>Dikarya</taxon>
        <taxon>Basidiomycota</taxon>
        <taxon>Agaricomycotina</taxon>
        <taxon>Agaricomycetes</taxon>
        <taxon>Cantharellales</taxon>
        <taxon>Ceratobasidiaceae</taxon>
        <taxon>Rhizoctonia</taxon>
    </lineage>
</organism>
<evidence type="ECO:0000256" key="2">
    <source>
        <dbReference type="ARBA" id="ARBA00023136"/>
    </source>
</evidence>
<evidence type="ECO:0000259" key="4">
    <source>
        <dbReference type="PROSITE" id="PS51778"/>
    </source>
</evidence>
<evidence type="ECO:0000313" key="5">
    <source>
        <dbReference type="EMBL" id="CAE6445417.1"/>
    </source>
</evidence>
<dbReference type="GO" id="GO:0032934">
    <property type="term" value="F:sterol binding"/>
    <property type="evidence" value="ECO:0007669"/>
    <property type="project" value="TreeGrafter"/>
</dbReference>
<dbReference type="PROSITE" id="PS51778">
    <property type="entry name" value="VAST"/>
    <property type="match status" value="1"/>
</dbReference>
<sequence>MRIGLQLVLFCLVPCCFGVSGNSASKFGHHFWAQSYDGAVEYEPGTCVCGRDPQHYPNVIADVVLPTNPETVFNLMYSYHDEIQEFWTQQGMHDLRTIGWVPQDPSYSNSRLRTRTMLFSKDIPEGLRMGHKTTRVQVTDTITHLRDCPFSSSVLSTVYTPDLASGHAFAIKTRTCITSHAKSETRLLVTAVLVWGDESGLQQPIGQAAFDGLRQYHDNIVSIIRDQLATHKEVYASLDEAAIVECRNKFRYVD</sequence>
<feature type="signal peptide" evidence="3">
    <location>
        <begin position="1"/>
        <end position="18"/>
    </location>
</feature>
<dbReference type="GO" id="GO:0120015">
    <property type="term" value="F:sterol transfer activity"/>
    <property type="evidence" value="ECO:0007669"/>
    <property type="project" value="TreeGrafter"/>
</dbReference>
<evidence type="ECO:0000256" key="3">
    <source>
        <dbReference type="SAM" id="SignalP"/>
    </source>
</evidence>
<dbReference type="GO" id="GO:0005789">
    <property type="term" value="C:endoplasmic reticulum membrane"/>
    <property type="evidence" value="ECO:0007669"/>
    <property type="project" value="TreeGrafter"/>
</dbReference>
<dbReference type="Pfam" id="PF16016">
    <property type="entry name" value="VASt"/>
    <property type="match status" value="1"/>
</dbReference>
<proteinExistence type="predicted"/>
<comment type="caution">
    <text evidence="5">The sequence shown here is derived from an EMBL/GenBank/DDBJ whole genome shotgun (WGS) entry which is preliminary data.</text>
</comment>
<dbReference type="InterPro" id="IPR051482">
    <property type="entry name" value="Cholesterol_transport"/>
</dbReference>
<evidence type="ECO:0000256" key="1">
    <source>
        <dbReference type="ARBA" id="ARBA00004370"/>
    </source>
</evidence>
<dbReference type="PANTHER" id="PTHR23319:SF4">
    <property type="entry name" value="GRAM DOMAIN CONTAINING 1B, ISOFORM E"/>
    <property type="match status" value="1"/>
</dbReference>
<evidence type="ECO:0000313" key="6">
    <source>
        <dbReference type="Proteomes" id="UP000663853"/>
    </source>
</evidence>
<dbReference type="EMBL" id="CAJMXA010000879">
    <property type="protein sequence ID" value="CAE6445417.1"/>
    <property type="molecule type" value="Genomic_DNA"/>
</dbReference>
<dbReference type="GO" id="GO:0005739">
    <property type="term" value="C:mitochondrion"/>
    <property type="evidence" value="ECO:0007669"/>
    <property type="project" value="TreeGrafter"/>
</dbReference>
<dbReference type="GO" id="GO:0032541">
    <property type="term" value="C:cortical endoplasmic reticulum"/>
    <property type="evidence" value="ECO:0007669"/>
    <property type="project" value="TreeGrafter"/>
</dbReference>
<dbReference type="GO" id="GO:0005886">
    <property type="term" value="C:plasma membrane"/>
    <property type="evidence" value="ECO:0007669"/>
    <property type="project" value="TreeGrafter"/>
</dbReference>
<gene>
    <name evidence="5" type="ORF">RDB_LOCUS41937</name>
</gene>
<reference evidence="5" key="1">
    <citation type="submission" date="2021-01" db="EMBL/GenBank/DDBJ databases">
        <authorList>
            <person name="Kaushik A."/>
        </authorList>
    </citation>
    <scope>NUCLEOTIDE SEQUENCE</scope>
    <source>
        <strain evidence="5">AG6-10EEA</strain>
    </source>
</reference>
<name>A0A8H3B1D8_9AGAM</name>
<dbReference type="AlphaFoldDB" id="A0A8H3B1D8"/>
<dbReference type="PANTHER" id="PTHR23319">
    <property type="entry name" value="GRAM DOMAIN CONTAINING 1B, ISOFORM E"/>
    <property type="match status" value="1"/>
</dbReference>
<keyword evidence="2" id="KW-0472">Membrane</keyword>
<protein>
    <recommendedName>
        <fullName evidence="4">VASt domain-containing protein</fullName>
    </recommendedName>
</protein>
<comment type="subcellular location">
    <subcellularLocation>
        <location evidence="1">Membrane</location>
    </subcellularLocation>
</comment>
<dbReference type="InterPro" id="IPR031968">
    <property type="entry name" value="VASt"/>
</dbReference>
<keyword evidence="3" id="KW-0732">Signal</keyword>
<accession>A0A8H3B1D8</accession>
<dbReference type="GO" id="GO:0140268">
    <property type="term" value="C:endoplasmic reticulum-plasma membrane contact site"/>
    <property type="evidence" value="ECO:0007669"/>
    <property type="project" value="TreeGrafter"/>
</dbReference>
<feature type="chain" id="PRO_5034030729" description="VASt domain-containing protein" evidence="3">
    <location>
        <begin position="19"/>
        <end position="254"/>
    </location>
</feature>
<feature type="domain" description="VASt" evidence="4">
    <location>
        <begin position="55"/>
        <end position="232"/>
    </location>
</feature>